<sequence>MGISVQQWRAKIGTFSQPVKCKQTFQKLKPMGLSLAIKAVIFYLLLAQCVESNPGPPKTGRKSGTIRGRSDATASSTSGQEAEVPASLTRPPRACSSGRSTNQISITDMLHFRDPRVISETDTGDTGDTDMDDVDQLDCQNLDFGNILLEIRKDVKRIHTKFDRQDKTKSLFRK</sequence>
<reference evidence="2" key="1">
    <citation type="journal article" date="2019" name="bioRxiv">
        <title>The Genome of the Zebra Mussel, Dreissena polymorpha: A Resource for Invasive Species Research.</title>
        <authorList>
            <person name="McCartney M.A."/>
            <person name="Auch B."/>
            <person name="Kono T."/>
            <person name="Mallez S."/>
            <person name="Zhang Y."/>
            <person name="Obille A."/>
            <person name="Becker A."/>
            <person name="Abrahante J.E."/>
            <person name="Garbe J."/>
            <person name="Badalamenti J.P."/>
            <person name="Herman A."/>
            <person name="Mangelson H."/>
            <person name="Liachko I."/>
            <person name="Sullivan S."/>
            <person name="Sone E.D."/>
            <person name="Koren S."/>
            <person name="Silverstein K.A.T."/>
            <person name="Beckman K.B."/>
            <person name="Gohl D.M."/>
        </authorList>
    </citation>
    <scope>NUCLEOTIDE SEQUENCE</scope>
    <source>
        <strain evidence="2">Duluth1</strain>
        <tissue evidence="2">Whole animal</tissue>
    </source>
</reference>
<dbReference type="AlphaFoldDB" id="A0A9D4I4L0"/>
<accession>A0A9D4I4L0</accession>
<keyword evidence="3" id="KW-1185">Reference proteome</keyword>
<evidence type="ECO:0000313" key="2">
    <source>
        <dbReference type="EMBL" id="KAH3747203.1"/>
    </source>
</evidence>
<name>A0A9D4I4L0_DREPO</name>
<dbReference type="Proteomes" id="UP000828390">
    <property type="component" value="Unassembled WGS sequence"/>
</dbReference>
<organism evidence="2 3">
    <name type="scientific">Dreissena polymorpha</name>
    <name type="common">Zebra mussel</name>
    <name type="synonym">Mytilus polymorpha</name>
    <dbReference type="NCBI Taxonomy" id="45954"/>
    <lineage>
        <taxon>Eukaryota</taxon>
        <taxon>Metazoa</taxon>
        <taxon>Spiralia</taxon>
        <taxon>Lophotrochozoa</taxon>
        <taxon>Mollusca</taxon>
        <taxon>Bivalvia</taxon>
        <taxon>Autobranchia</taxon>
        <taxon>Heteroconchia</taxon>
        <taxon>Euheterodonta</taxon>
        <taxon>Imparidentia</taxon>
        <taxon>Neoheterodontei</taxon>
        <taxon>Myida</taxon>
        <taxon>Dreissenoidea</taxon>
        <taxon>Dreissenidae</taxon>
        <taxon>Dreissena</taxon>
    </lineage>
</organism>
<evidence type="ECO:0000256" key="1">
    <source>
        <dbReference type="SAM" id="MobiDB-lite"/>
    </source>
</evidence>
<feature type="region of interest" description="Disordered" evidence="1">
    <location>
        <begin position="54"/>
        <end position="100"/>
    </location>
</feature>
<proteinExistence type="predicted"/>
<reference evidence="2" key="2">
    <citation type="submission" date="2020-11" db="EMBL/GenBank/DDBJ databases">
        <authorList>
            <person name="McCartney M.A."/>
            <person name="Auch B."/>
            <person name="Kono T."/>
            <person name="Mallez S."/>
            <person name="Becker A."/>
            <person name="Gohl D.M."/>
            <person name="Silverstein K.A.T."/>
            <person name="Koren S."/>
            <person name="Bechman K.B."/>
            <person name="Herman A."/>
            <person name="Abrahante J.E."/>
            <person name="Garbe J."/>
        </authorList>
    </citation>
    <scope>NUCLEOTIDE SEQUENCE</scope>
    <source>
        <strain evidence="2">Duluth1</strain>
        <tissue evidence="2">Whole animal</tissue>
    </source>
</reference>
<evidence type="ECO:0000313" key="3">
    <source>
        <dbReference type="Proteomes" id="UP000828390"/>
    </source>
</evidence>
<gene>
    <name evidence="2" type="ORF">DPMN_181624</name>
</gene>
<dbReference type="EMBL" id="JAIWYP010000010">
    <property type="protein sequence ID" value="KAH3747203.1"/>
    <property type="molecule type" value="Genomic_DNA"/>
</dbReference>
<protein>
    <submittedName>
        <fullName evidence="2">Uncharacterized protein</fullName>
    </submittedName>
</protein>
<comment type="caution">
    <text evidence="2">The sequence shown here is derived from an EMBL/GenBank/DDBJ whole genome shotgun (WGS) entry which is preliminary data.</text>
</comment>